<organism evidence="1 2">
    <name type="scientific">Hebeloma cylindrosporum</name>
    <dbReference type="NCBI Taxonomy" id="76867"/>
    <lineage>
        <taxon>Eukaryota</taxon>
        <taxon>Fungi</taxon>
        <taxon>Dikarya</taxon>
        <taxon>Basidiomycota</taxon>
        <taxon>Agaricomycotina</taxon>
        <taxon>Agaricomycetes</taxon>
        <taxon>Agaricomycetidae</taxon>
        <taxon>Agaricales</taxon>
        <taxon>Agaricineae</taxon>
        <taxon>Hymenogastraceae</taxon>
        <taxon>Hebeloma</taxon>
    </lineage>
</organism>
<evidence type="ECO:0000313" key="2">
    <source>
        <dbReference type="Proteomes" id="UP000053424"/>
    </source>
</evidence>
<name>A0A0C3CHF4_HEBCY</name>
<gene>
    <name evidence="1" type="ORF">M413DRAFT_439851</name>
</gene>
<feature type="non-terminal residue" evidence="1">
    <location>
        <position position="93"/>
    </location>
</feature>
<dbReference type="AlphaFoldDB" id="A0A0C3CHF4"/>
<protein>
    <submittedName>
        <fullName evidence="1">Uncharacterized protein</fullName>
    </submittedName>
</protein>
<sequence length="93" mass="10739">MAWPTCAAKQSVKDSIHIHDQSRYSTESDELARKYQVRYKERSKDEQRCCNDILSSLFRVVLARKTMKKGTGATFRRPDIVKRGGAKKSCWTV</sequence>
<reference evidence="1 2" key="1">
    <citation type="submission" date="2014-04" db="EMBL/GenBank/DDBJ databases">
        <authorList>
            <consortium name="DOE Joint Genome Institute"/>
            <person name="Kuo A."/>
            <person name="Gay G."/>
            <person name="Dore J."/>
            <person name="Kohler A."/>
            <person name="Nagy L.G."/>
            <person name="Floudas D."/>
            <person name="Copeland A."/>
            <person name="Barry K.W."/>
            <person name="Cichocki N."/>
            <person name="Veneault-Fourrey C."/>
            <person name="LaButti K."/>
            <person name="Lindquist E.A."/>
            <person name="Lipzen A."/>
            <person name="Lundell T."/>
            <person name="Morin E."/>
            <person name="Murat C."/>
            <person name="Sun H."/>
            <person name="Tunlid A."/>
            <person name="Henrissat B."/>
            <person name="Grigoriev I.V."/>
            <person name="Hibbett D.S."/>
            <person name="Martin F."/>
            <person name="Nordberg H.P."/>
            <person name="Cantor M.N."/>
            <person name="Hua S.X."/>
        </authorList>
    </citation>
    <scope>NUCLEOTIDE SEQUENCE [LARGE SCALE GENOMIC DNA]</scope>
    <source>
        <strain evidence="2">h7</strain>
    </source>
</reference>
<evidence type="ECO:0000313" key="1">
    <source>
        <dbReference type="EMBL" id="KIM48130.1"/>
    </source>
</evidence>
<reference evidence="2" key="2">
    <citation type="submission" date="2015-01" db="EMBL/GenBank/DDBJ databases">
        <title>Evolutionary Origins and Diversification of the Mycorrhizal Mutualists.</title>
        <authorList>
            <consortium name="DOE Joint Genome Institute"/>
            <consortium name="Mycorrhizal Genomics Consortium"/>
            <person name="Kohler A."/>
            <person name="Kuo A."/>
            <person name="Nagy L.G."/>
            <person name="Floudas D."/>
            <person name="Copeland A."/>
            <person name="Barry K.W."/>
            <person name="Cichocki N."/>
            <person name="Veneault-Fourrey C."/>
            <person name="LaButti K."/>
            <person name="Lindquist E.A."/>
            <person name="Lipzen A."/>
            <person name="Lundell T."/>
            <person name="Morin E."/>
            <person name="Murat C."/>
            <person name="Riley R."/>
            <person name="Ohm R."/>
            <person name="Sun H."/>
            <person name="Tunlid A."/>
            <person name="Henrissat B."/>
            <person name="Grigoriev I.V."/>
            <person name="Hibbett D.S."/>
            <person name="Martin F."/>
        </authorList>
    </citation>
    <scope>NUCLEOTIDE SEQUENCE [LARGE SCALE GENOMIC DNA]</scope>
    <source>
        <strain evidence="2">h7</strain>
    </source>
</reference>
<dbReference type="Proteomes" id="UP000053424">
    <property type="component" value="Unassembled WGS sequence"/>
</dbReference>
<dbReference type="EMBL" id="KN831769">
    <property type="protein sequence ID" value="KIM48130.1"/>
    <property type="molecule type" value="Genomic_DNA"/>
</dbReference>
<accession>A0A0C3CHF4</accession>
<proteinExistence type="predicted"/>
<keyword evidence="2" id="KW-1185">Reference proteome</keyword>
<dbReference type="HOGENOM" id="CLU_2405323_0_0_1"/>